<organism evidence="7">
    <name type="scientific">uncultured Thiotrichaceae bacterium</name>
    <dbReference type="NCBI Taxonomy" id="298394"/>
    <lineage>
        <taxon>Bacteria</taxon>
        <taxon>Pseudomonadati</taxon>
        <taxon>Pseudomonadota</taxon>
        <taxon>Gammaproteobacteria</taxon>
        <taxon>Thiotrichales</taxon>
        <taxon>Thiotrichaceae</taxon>
        <taxon>environmental samples</taxon>
    </lineage>
</organism>
<dbReference type="EC" id="2.7.1.4" evidence="7"/>
<dbReference type="SUPFAM" id="SSF53613">
    <property type="entry name" value="Ribokinase-like"/>
    <property type="match status" value="1"/>
</dbReference>
<gene>
    <name evidence="7" type="ORF">HELGO_WM20053</name>
</gene>
<dbReference type="InterPro" id="IPR050306">
    <property type="entry name" value="PfkB_Carbo_kinase"/>
</dbReference>
<proteinExistence type="inferred from homology"/>
<name>A0A6S6U4W6_9GAMM</name>
<evidence type="ECO:0000256" key="2">
    <source>
        <dbReference type="ARBA" id="ARBA00022679"/>
    </source>
</evidence>
<feature type="domain" description="Carbohydrate kinase PfkB" evidence="6">
    <location>
        <begin position="4"/>
        <end position="306"/>
    </location>
</feature>
<evidence type="ECO:0000256" key="1">
    <source>
        <dbReference type="ARBA" id="ARBA00010688"/>
    </source>
</evidence>
<dbReference type="AlphaFoldDB" id="A0A6S6U4W6"/>
<evidence type="ECO:0000256" key="4">
    <source>
        <dbReference type="ARBA" id="ARBA00022777"/>
    </source>
</evidence>
<dbReference type="InterPro" id="IPR002139">
    <property type="entry name" value="Ribo/fructo_kinase"/>
</dbReference>
<dbReference type="InterPro" id="IPR029056">
    <property type="entry name" value="Ribokinase-like"/>
</dbReference>
<dbReference type="CDD" id="cd01167">
    <property type="entry name" value="bac_FRK"/>
    <property type="match status" value="1"/>
</dbReference>
<dbReference type="Pfam" id="PF00294">
    <property type="entry name" value="PfkB"/>
    <property type="match status" value="1"/>
</dbReference>
<evidence type="ECO:0000313" key="7">
    <source>
        <dbReference type="EMBL" id="CAA6828046.1"/>
    </source>
</evidence>
<keyword evidence="2 7" id="KW-0808">Transferase</keyword>
<evidence type="ECO:0000256" key="5">
    <source>
        <dbReference type="ARBA" id="ARBA00022840"/>
    </source>
</evidence>
<reference evidence="7" key="1">
    <citation type="submission" date="2020-01" db="EMBL/GenBank/DDBJ databases">
        <authorList>
            <person name="Meier V. D."/>
            <person name="Meier V D."/>
        </authorList>
    </citation>
    <scope>NUCLEOTIDE SEQUENCE</scope>
    <source>
        <strain evidence="7">HLG_WM_MAG_09</strain>
    </source>
</reference>
<keyword evidence="5" id="KW-0067">ATP-binding</keyword>
<dbReference type="PANTHER" id="PTHR43085">
    <property type="entry name" value="HEXOKINASE FAMILY MEMBER"/>
    <property type="match status" value="1"/>
</dbReference>
<evidence type="ECO:0000256" key="3">
    <source>
        <dbReference type="ARBA" id="ARBA00022741"/>
    </source>
</evidence>
<dbReference type="InterPro" id="IPR011611">
    <property type="entry name" value="PfkB_dom"/>
</dbReference>
<evidence type="ECO:0000259" key="6">
    <source>
        <dbReference type="Pfam" id="PF00294"/>
    </source>
</evidence>
<dbReference type="GO" id="GO:0008865">
    <property type="term" value="F:fructokinase activity"/>
    <property type="evidence" value="ECO:0007669"/>
    <property type="project" value="UniProtKB-EC"/>
</dbReference>
<dbReference type="GO" id="GO:0005524">
    <property type="term" value="F:ATP binding"/>
    <property type="evidence" value="ECO:0007669"/>
    <property type="project" value="UniProtKB-KW"/>
</dbReference>
<keyword evidence="3" id="KW-0547">Nucleotide-binding</keyword>
<dbReference type="Gene3D" id="3.40.1190.20">
    <property type="match status" value="1"/>
</dbReference>
<protein>
    <submittedName>
        <fullName evidence="7">Fructokinase (EC)</fullName>
        <ecNumber evidence="7">2.7.1.4</ecNumber>
    </submittedName>
</protein>
<dbReference type="PRINTS" id="PR00990">
    <property type="entry name" value="RIBOKINASE"/>
</dbReference>
<dbReference type="EMBL" id="CACVAT010000457">
    <property type="protein sequence ID" value="CAA6828046.1"/>
    <property type="molecule type" value="Genomic_DNA"/>
</dbReference>
<keyword evidence="4 7" id="KW-0418">Kinase</keyword>
<dbReference type="PANTHER" id="PTHR43085:SF1">
    <property type="entry name" value="PSEUDOURIDINE KINASE-RELATED"/>
    <property type="match status" value="1"/>
</dbReference>
<accession>A0A6S6U4W6</accession>
<comment type="similarity">
    <text evidence="1">Belongs to the carbohydrate kinase PfkB family.</text>
</comment>
<sequence>MTFVVCGEALFDVFVRSDSEKPGELAFDALVGGSPLNVAVGLSRLGQSSALLTGLSTDFFGERLDAVLRSENVSTDFLARKAAPTTLGFVQKDDQGVPSYAFYNNGAADCSLVEADIEVDLQDTRFLHVGSYTLVVTPTADTLFKLIEREAGKRLISMDPNIRPTVEPDMKVWQQRVGALLPLVDIIKVSDEDLDALHPGRAPEEVQAEWLAQGAKLVVLTMGGEGAVLQSDLAKVTVKAPKITVVDTVGAGDTFQTALLDYVSDLDQQEGEWHERLDAEMLKRIGHYAVTAAAITCSRQGADLPTKDEVQAKL</sequence>